<organism evidence="1 2">
    <name type="scientific">Dermacentor silvarum</name>
    <name type="common">Tick</name>
    <dbReference type="NCBI Taxonomy" id="543639"/>
    <lineage>
        <taxon>Eukaryota</taxon>
        <taxon>Metazoa</taxon>
        <taxon>Ecdysozoa</taxon>
        <taxon>Arthropoda</taxon>
        <taxon>Chelicerata</taxon>
        <taxon>Arachnida</taxon>
        <taxon>Acari</taxon>
        <taxon>Parasitiformes</taxon>
        <taxon>Ixodida</taxon>
        <taxon>Ixodoidea</taxon>
        <taxon>Ixodidae</taxon>
        <taxon>Rhipicephalinae</taxon>
        <taxon>Dermacentor</taxon>
    </lineage>
</organism>
<accession>A0ACB8D708</accession>
<comment type="caution">
    <text evidence="1">The sequence shown here is derived from an EMBL/GenBank/DDBJ whole genome shotgun (WGS) entry which is preliminary data.</text>
</comment>
<name>A0ACB8D708_DERSI</name>
<evidence type="ECO:0000313" key="1">
    <source>
        <dbReference type="EMBL" id="KAH7960173.1"/>
    </source>
</evidence>
<dbReference type="EMBL" id="CM023472">
    <property type="protein sequence ID" value="KAH7960173.1"/>
    <property type="molecule type" value="Genomic_DNA"/>
</dbReference>
<reference evidence="1" key="1">
    <citation type="submission" date="2020-05" db="EMBL/GenBank/DDBJ databases">
        <title>Large-scale comparative analyses of tick genomes elucidate their genetic diversity and vector capacities.</title>
        <authorList>
            <person name="Jia N."/>
            <person name="Wang J."/>
            <person name="Shi W."/>
            <person name="Du L."/>
            <person name="Sun Y."/>
            <person name="Zhan W."/>
            <person name="Jiang J."/>
            <person name="Wang Q."/>
            <person name="Zhang B."/>
            <person name="Ji P."/>
            <person name="Sakyi L.B."/>
            <person name="Cui X."/>
            <person name="Yuan T."/>
            <person name="Jiang B."/>
            <person name="Yang W."/>
            <person name="Lam T.T.-Y."/>
            <person name="Chang Q."/>
            <person name="Ding S."/>
            <person name="Wang X."/>
            <person name="Zhu J."/>
            <person name="Ruan X."/>
            <person name="Zhao L."/>
            <person name="Wei J."/>
            <person name="Que T."/>
            <person name="Du C."/>
            <person name="Cheng J."/>
            <person name="Dai P."/>
            <person name="Han X."/>
            <person name="Huang E."/>
            <person name="Gao Y."/>
            <person name="Liu J."/>
            <person name="Shao H."/>
            <person name="Ye R."/>
            <person name="Li L."/>
            <person name="Wei W."/>
            <person name="Wang X."/>
            <person name="Wang C."/>
            <person name="Yang T."/>
            <person name="Huo Q."/>
            <person name="Li W."/>
            <person name="Guo W."/>
            <person name="Chen H."/>
            <person name="Zhou L."/>
            <person name="Ni X."/>
            <person name="Tian J."/>
            <person name="Zhou Y."/>
            <person name="Sheng Y."/>
            <person name="Liu T."/>
            <person name="Pan Y."/>
            <person name="Xia L."/>
            <person name="Li J."/>
            <person name="Zhao F."/>
            <person name="Cao W."/>
        </authorList>
    </citation>
    <scope>NUCLEOTIDE SEQUENCE</scope>
    <source>
        <strain evidence="1">Dsil-2018</strain>
    </source>
</reference>
<protein>
    <submittedName>
        <fullName evidence="1">Uncharacterized protein</fullName>
    </submittedName>
</protein>
<sequence length="291" mass="31781">MILAVRPAFIAGTAYTAIFGNLISFNTVPARNAVLVNLGCDDDQCAVSWWSWAAVALPVALACCLICWLYVCCASLVSSDDEIEEQTHADMSNCAGVRLRTMKRRTVRETLLIYWLIGVPVTYGAYVIRHPESYLEGPLFGLSVVGMSMVPGLTCRHYWSHRMFCWSTICSRMPWNVIIMFGCVMALTKVVEALVTNAPAAFYVVPVNLAASINVMLPVSLPLLIMREYLNIECVKMVAYGVFLKCTAVIVIVASMNTLGTILFSSETLANNQGEAFGIVNATHVGAGSLQ</sequence>
<keyword evidence="2" id="KW-1185">Reference proteome</keyword>
<evidence type="ECO:0000313" key="2">
    <source>
        <dbReference type="Proteomes" id="UP000821865"/>
    </source>
</evidence>
<proteinExistence type="predicted"/>
<dbReference type="Proteomes" id="UP000821865">
    <property type="component" value="Chromosome 3"/>
</dbReference>
<gene>
    <name evidence="1" type="ORF">HPB49_017557</name>
</gene>